<evidence type="ECO:0000256" key="6">
    <source>
        <dbReference type="ARBA" id="ARBA00022527"/>
    </source>
</evidence>
<dbReference type="PANTHER" id="PTHR46256">
    <property type="entry name" value="AGAP011099-PA"/>
    <property type="match status" value="1"/>
</dbReference>
<evidence type="ECO:0000256" key="8">
    <source>
        <dbReference type="ARBA" id="ARBA00022679"/>
    </source>
</evidence>
<evidence type="ECO:0000256" key="10">
    <source>
        <dbReference type="ARBA" id="ARBA00022741"/>
    </source>
</evidence>
<dbReference type="GO" id="GO:0003774">
    <property type="term" value="F:cytoskeletal motor activity"/>
    <property type="evidence" value="ECO:0007669"/>
    <property type="project" value="UniProtKB-UniRule"/>
</dbReference>
<evidence type="ECO:0000256" key="22">
    <source>
        <dbReference type="PROSITE-ProRule" id="PRU10141"/>
    </source>
</evidence>
<evidence type="ECO:0000256" key="4">
    <source>
        <dbReference type="ARBA" id="ARBA00012513"/>
    </source>
</evidence>
<keyword evidence="11" id="KW-0418">Kinase</keyword>
<keyword evidence="10 21" id="KW-0547">Nucleotide-binding</keyword>
<dbReference type="Proteomes" id="UP001566132">
    <property type="component" value="Unassembled WGS sequence"/>
</dbReference>
<accession>A0ABD1EJ11</accession>
<keyword evidence="6" id="KW-0723">Serine/threonine-protein kinase</keyword>
<evidence type="ECO:0000256" key="21">
    <source>
        <dbReference type="PROSITE-ProRule" id="PRU00782"/>
    </source>
</evidence>
<dbReference type="Gene3D" id="1.20.120.720">
    <property type="entry name" value="Myosin VI head, motor domain, U50 subdomain"/>
    <property type="match status" value="1"/>
</dbReference>
<evidence type="ECO:0000256" key="16">
    <source>
        <dbReference type="ARBA" id="ARBA00023212"/>
    </source>
</evidence>
<dbReference type="PROSITE" id="PS51456">
    <property type="entry name" value="MYOSIN_MOTOR"/>
    <property type="match status" value="1"/>
</dbReference>
<evidence type="ECO:0000256" key="18">
    <source>
        <dbReference type="ARBA" id="ARBA00023305"/>
    </source>
</evidence>
<keyword evidence="26" id="KW-1185">Reference proteome</keyword>
<evidence type="ECO:0000256" key="12">
    <source>
        <dbReference type="ARBA" id="ARBA00022840"/>
    </source>
</evidence>
<dbReference type="EC" id="2.7.11.1" evidence="4"/>
<reference evidence="25 26" key="1">
    <citation type="submission" date="2024-05" db="EMBL/GenBank/DDBJ databases">
        <title>Genetic variation in Jamaican populations of the coffee berry borer (Hypothenemus hampei).</title>
        <authorList>
            <person name="Errbii M."/>
            <person name="Myrie A."/>
        </authorList>
    </citation>
    <scope>NUCLEOTIDE SEQUENCE [LARGE SCALE GENOMIC DNA]</scope>
    <source>
        <strain evidence="25">JA-Hopewell-2020-01-JO</strain>
        <tissue evidence="25">Whole body</tissue>
    </source>
</reference>
<dbReference type="GO" id="GO:0016459">
    <property type="term" value="C:myosin complex"/>
    <property type="evidence" value="ECO:0007669"/>
    <property type="project" value="UniProtKB-KW"/>
</dbReference>
<keyword evidence="14 21" id="KW-0505">Motor protein</keyword>
<keyword evidence="12 21" id="KW-0067">ATP-binding</keyword>
<evidence type="ECO:0000256" key="13">
    <source>
        <dbReference type="ARBA" id="ARBA00023123"/>
    </source>
</evidence>
<evidence type="ECO:0000313" key="25">
    <source>
        <dbReference type="EMBL" id="KAL1494679.1"/>
    </source>
</evidence>
<evidence type="ECO:0000313" key="26">
    <source>
        <dbReference type="Proteomes" id="UP001566132"/>
    </source>
</evidence>
<dbReference type="InterPro" id="IPR008271">
    <property type="entry name" value="Ser/Thr_kinase_AS"/>
</dbReference>
<dbReference type="SUPFAM" id="SSF52540">
    <property type="entry name" value="P-loop containing nucleoside triphosphate hydrolases"/>
    <property type="match status" value="1"/>
</dbReference>
<dbReference type="PROSITE" id="PS50011">
    <property type="entry name" value="PROTEIN_KINASE_DOM"/>
    <property type="match status" value="1"/>
</dbReference>
<comment type="similarity">
    <text evidence="3">In the C-terminal section; belongs to the TRAFAC class myosin-kinesin ATPase superfamily. Myosin family.</text>
</comment>
<dbReference type="PROSITE" id="PS50096">
    <property type="entry name" value="IQ"/>
    <property type="match status" value="1"/>
</dbReference>
<dbReference type="GO" id="GO:0042995">
    <property type="term" value="C:cell projection"/>
    <property type="evidence" value="ECO:0007669"/>
    <property type="project" value="UniProtKB-SubCell"/>
</dbReference>
<keyword evidence="18" id="KW-0844">Vision</keyword>
<keyword evidence="5" id="KW-0963">Cytoplasm</keyword>
<dbReference type="InterPro" id="IPR011009">
    <property type="entry name" value="Kinase-like_dom_sf"/>
</dbReference>
<dbReference type="SMART" id="SM00242">
    <property type="entry name" value="MYSc"/>
    <property type="match status" value="1"/>
</dbReference>
<dbReference type="InterPro" id="IPR001609">
    <property type="entry name" value="Myosin_head_motor_dom-like"/>
</dbReference>
<evidence type="ECO:0000259" key="24">
    <source>
        <dbReference type="PROSITE" id="PS51456"/>
    </source>
</evidence>
<protein>
    <recommendedName>
        <fullName evidence="4">non-specific serine/threonine protein kinase</fullName>
        <ecNumber evidence="4">2.7.11.1</ecNumber>
    </recommendedName>
</protein>
<dbReference type="GO" id="GO:0007601">
    <property type="term" value="P:visual perception"/>
    <property type="evidence" value="ECO:0007669"/>
    <property type="project" value="UniProtKB-KW"/>
</dbReference>
<evidence type="ECO:0000259" key="23">
    <source>
        <dbReference type="PROSITE" id="PS50011"/>
    </source>
</evidence>
<dbReference type="SMART" id="SM00015">
    <property type="entry name" value="IQ"/>
    <property type="match status" value="2"/>
</dbReference>
<dbReference type="PROSITE" id="PS00108">
    <property type="entry name" value="PROTEIN_KINASE_ST"/>
    <property type="match status" value="1"/>
</dbReference>
<keyword evidence="17" id="KW-0966">Cell projection</keyword>
<dbReference type="GO" id="GO:0005524">
    <property type="term" value="F:ATP binding"/>
    <property type="evidence" value="ECO:0007669"/>
    <property type="project" value="UniProtKB-UniRule"/>
</dbReference>
<keyword evidence="8" id="KW-0808">Transferase</keyword>
<evidence type="ECO:0000256" key="5">
    <source>
        <dbReference type="ARBA" id="ARBA00022490"/>
    </source>
</evidence>
<keyword evidence="15 21" id="KW-0009">Actin-binding</keyword>
<comment type="caution">
    <text evidence="21">Lacks conserved residue(s) required for the propagation of feature annotation.</text>
</comment>
<dbReference type="InterPro" id="IPR017441">
    <property type="entry name" value="Protein_kinase_ATP_BS"/>
</dbReference>
<feature type="domain" description="Protein kinase" evidence="23">
    <location>
        <begin position="15"/>
        <end position="279"/>
    </location>
</feature>
<name>A0ABD1EJ11_HYPHA</name>
<evidence type="ECO:0000256" key="20">
    <source>
        <dbReference type="ARBA" id="ARBA00048679"/>
    </source>
</evidence>
<keyword evidence="7" id="KW-0716">Sensory transduction</keyword>
<dbReference type="SMART" id="SM00220">
    <property type="entry name" value="S_TKc"/>
    <property type="match status" value="1"/>
</dbReference>
<evidence type="ECO:0000256" key="15">
    <source>
        <dbReference type="ARBA" id="ARBA00023203"/>
    </source>
</evidence>
<dbReference type="Gene3D" id="1.20.58.530">
    <property type="match status" value="1"/>
</dbReference>
<evidence type="ECO:0000256" key="3">
    <source>
        <dbReference type="ARBA" id="ARBA00006998"/>
    </source>
</evidence>
<dbReference type="InterPro" id="IPR027417">
    <property type="entry name" value="P-loop_NTPase"/>
</dbReference>
<organism evidence="25 26">
    <name type="scientific">Hypothenemus hampei</name>
    <name type="common">Coffee berry borer</name>
    <dbReference type="NCBI Taxonomy" id="57062"/>
    <lineage>
        <taxon>Eukaryota</taxon>
        <taxon>Metazoa</taxon>
        <taxon>Ecdysozoa</taxon>
        <taxon>Arthropoda</taxon>
        <taxon>Hexapoda</taxon>
        <taxon>Insecta</taxon>
        <taxon>Pterygota</taxon>
        <taxon>Neoptera</taxon>
        <taxon>Endopterygota</taxon>
        <taxon>Coleoptera</taxon>
        <taxon>Polyphaga</taxon>
        <taxon>Cucujiformia</taxon>
        <taxon>Curculionidae</taxon>
        <taxon>Scolytinae</taxon>
        <taxon>Hypothenemus</taxon>
    </lineage>
</organism>
<feature type="binding site" evidence="22">
    <location>
        <position position="45"/>
    </location>
    <ligand>
        <name>ATP</name>
        <dbReference type="ChEBI" id="CHEBI:30616"/>
    </ligand>
</feature>
<keyword evidence="13 21" id="KW-0518">Myosin</keyword>
<dbReference type="Gene3D" id="1.10.510.10">
    <property type="entry name" value="Transferase(Phosphotransferase) domain 1"/>
    <property type="match status" value="1"/>
</dbReference>
<comment type="catalytic activity">
    <reaction evidence="19">
        <text>L-threonyl-[protein] + ATP = O-phospho-L-threonyl-[protein] + ADP + H(+)</text>
        <dbReference type="Rhea" id="RHEA:46608"/>
        <dbReference type="Rhea" id="RHEA-COMP:11060"/>
        <dbReference type="Rhea" id="RHEA-COMP:11605"/>
        <dbReference type="ChEBI" id="CHEBI:15378"/>
        <dbReference type="ChEBI" id="CHEBI:30013"/>
        <dbReference type="ChEBI" id="CHEBI:30616"/>
        <dbReference type="ChEBI" id="CHEBI:61977"/>
        <dbReference type="ChEBI" id="CHEBI:456216"/>
        <dbReference type="EC" id="2.7.11.1"/>
    </reaction>
</comment>
<keyword evidence="16" id="KW-0206">Cytoskeleton</keyword>
<dbReference type="Pfam" id="PF00063">
    <property type="entry name" value="Myosin_head"/>
    <property type="match status" value="1"/>
</dbReference>
<proteinExistence type="inferred from homology"/>
<dbReference type="EMBL" id="JBDJPC010000007">
    <property type="protein sequence ID" value="KAL1494679.1"/>
    <property type="molecule type" value="Genomic_DNA"/>
</dbReference>
<comment type="catalytic activity">
    <reaction evidence="20">
        <text>L-seryl-[protein] + ATP = O-phospho-L-seryl-[protein] + ADP + H(+)</text>
        <dbReference type="Rhea" id="RHEA:17989"/>
        <dbReference type="Rhea" id="RHEA-COMP:9863"/>
        <dbReference type="Rhea" id="RHEA-COMP:11604"/>
        <dbReference type="ChEBI" id="CHEBI:15378"/>
        <dbReference type="ChEBI" id="CHEBI:29999"/>
        <dbReference type="ChEBI" id="CHEBI:30616"/>
        <dbReference type="ChEBI" id="CHEBI:83421"/>
        <dbReference type="ChEBI" id="CHEBI:456216"/>
        <dbReference type="EC" id="2.7.11.1"/>
    </reaction>
</comment>
<dbReference type="PROSITE" id="PS00107">
    <property type="entry name" value="PROTEIN_KINASE_ATP"/>
    <property type="match status" value="1"/>
</dbReference>
<dbReference type="Gene3D" id="1.10.10.820">
    <property type="match status" value="1"/>
</dbReference>
<comment type="caution">
    <text evidence="25">The sequence shown here is derived from an EMBL/GenBank/DDBJ whole genome shotgun (WGS) entry which is preliminary data.</text>
</comment>
<dbReference type="InterPro" id="IPR052409">
    <property type="entry name" value="Myosin-III_kinase_activity"/>
</dbReference>
<feature type="binding site" evidence="21">
    <location>
        <begin position="423"/>
        <end position="430"/>
    </location>
    <ligand>
        <name>ATP</name>
        <dbReference type="ChEBI" id="CHEBI:30616"/>
    </ligand>
</feature>
<dbReference type="InterPro" id="IPR036961">
    <property type="entry name" value="Kinesin_motor_dom_sf"/>
</dbReference>
<dbReference type="Gene3D" id="3.40.850.10">
    <property type="entry name" value="Kinesin motor domain"/>
    <property type="match status" value="1"/>
</dbReference>
<evidence type="ECO:0000256" key="2">
    <source>
        <dbReference type="ARBA" id="ARBA00004316"/>
    </source>
</evidence>
<evidence type="ECO:0000256" key="1">
    <source>
        <dbReference type="ARBA" id="ARBA00004245"/>
    </source>
</evidence>
<comment type="similarity">
    <text evidence="21">Belongs to the TRAFAC class myosin-kinesin ATPase superfamily. Myosin family.</text>
</comment>
<dbReference type="PANTHER" id="PTHR46256:SF2">
    <property type="entry name" value="NEITHER INACTIVATION NOR AFTERPOTENTIAL PROTEIN C"/>
    <property type="match status" value="1"/>
</dbReference>
<dbReference type="InterPro" id="IPR000719">
    <property type="entry name" value="Prot_kinase_dom"/>
</dbReference>
<evidence type="ECO:0000256" key="14">
    <source>
        <dbReference type="ARBA" id="ARBA00023175"/>
    </source>
</evidence>
<dbReference type="Gene3D" id="1.20.5.190">
    <property type="match status" value="1"/>
</dbReference>
<keyword evidence="9" id="KW-0677">Repeat</keyword>
<evidence type="ECO:0000256" key="19">
    <source>
        <dbReference type="ARBA" id="ARBA00047899"/>
    </source>
</evidence>
<evidence type="ECO:0000256" key="9">
    <source>
        <dbReference type="ARBA" id="ARBA00022737"/>
    </source>
</evidence>
<dbReference type="Gene3D" id="6.20.240.20">
    <property type="match status" value="1"/>
</dbReference>
<dbReference type="PRINTS" id="PR00193">
    <property type="entry name" value="MYOSINHEAVY"/>
</dbReference>
<dbReference type="InterPro" id="IPR000048">
    <property type="entry name" value="IQ_motif_EF-hand-BS"/>
</dbReference>
<evidence type="ECO:0000256" key="17">
    <source>
        <dbReference type="ARBA" id="ARBA00023273"/>
    </source>
</evidence>
<dbReference type="Pfam" id="PF00069">
    <property type="entry name" value="Pkinase"/>
    <property type="match status" value="1"/>
</dbReference>
<gene>
    <name evidence="25" type="ORF">ABEB36_010244</name>
</gene>
<evidence type="ECO:0000256" key="7">
    <source>
        <dbReference type="ARBA" id="ARBA00022606"/>
    </source>
</evidence>
<sequence length="1450" mass="168976">MKNDSATVSNPGTRYNLREILGQGAFGTVYLACDTSASNKKVAIKIQPYDRDNRPFVDEEYEILKELSSCVYLVSFYGIYRKENDIWFILEYCEGNTALDLIRSLQRKNRKMSEEHIGYVMKELVKGVVYLHENKIVHRDIKATNILLTKEGEVKLCDFGLSIKLKNKETTSRECIGSPCWMAPEVVTAHNRDPEKGFYDNRCDVWSIGITSIELAEGKAPFEDMHPSRILFQIVKNPPPKLEKISNWSESFHDFISECLVKYFEHRPYIMEIIEHPFLNEIPENNYHLSLEIKTLLEDVKYNSLTHRSSETVIIGKYMKSSINHQPERIIEEDLADLDCINEKTVLTLLEKRFNKKQFCTFVGDILLIVNPNEKLKHYGPEFHKRYFQKSRSENAPHIYSVADTAYQNALHHKVPQQIVLTGESASGKTSSYLHLVEHLFYIGEQHPVSVFRMKNGIKLIHALIHASTPSNNYSTRCILKTNFSFGQTGKLTGASFKILCLEKWRISCVDMEQSNFHILYYIYDGLVHHDATKKYRLNSRRAYRYLRIPDEHYKDHKPRDDFDSNVVKYKKIFSYLEEFGFSEEQIVTFFSVMAAILNLGEMRFVENGDNETACLENPEYAKNFADLMEIDEKKLVDGLTNYSLIKNGNVFKKKTTCDEARSSRDVLANNLYCRFVDYVVAYVSDKLEIGKAIFGSKYTISLLDFYGFECFKQNHFPQFLTNALNEQIQYHYVQRTFAWENQDLQSEDIEFKTVQFFDNRATLNQLLSKPDGVLNIIDDTSKRNLDGRYIMDNIKNQETNRILVTKNMEFSVAHYTGVVPYNAKEMADKNRDYLIPELIETMKESENPIIRALFANKLDKTGNLIVNFDCAKRSRSGINHTGVMSRENQFSQLKNMRTSGTIFRSICLELLKELSTGGSSGGTHFVRCIRSDLKGKPESFNRELVKQQIRALSVIETAKIRQEGFSHRVSFAEFLKRYQFLAFDFDENVEISKENCRLLLIRLKMEGWMIGRSLVCLKYYNEEYLSRLYECQVRKIVKIQSILRGFLVKCQMNKKVKESKNVVGKNRRRSSVMNEEEAAGIIQKAYRRSVVRRRQSIADVCAVLNEREKKIVRPFAQRWRKGTLLQVLMRYRAVRLNDFFNFSQQVHFYNQNAFYQIGKIKKHPNLDRIDRQARANIWLGEFKPVVLKMRFRLDEIPYFDTSILCDSLTNIRDLRDETWDSPYQWRSNRLNLSNNNVQKREEKCDLISVPYNRECEPFTSAIPSSPKGKFIKNEENFQTKPPVQYKCDPCQFTGNIVQSESMSFKEKQQMFSAIQPIRTNNRYNHFSSSVTVAANKDSELKSIPSKPDSINTDPIVELKSWAQREERRNSFEDNPPYNFQGMLRKTNFQDTTKENRRDSLKNVLNAVRKMSLSTKVEEHDDEEVTMIDSRPVYMELVPGLILEGIEVDL</sequence>
<evidence type="ECO:0000256" key="11">
    <source>
        <dbReference type="ARBA" id="ARBA00022777"/>
    </source>
</evidence>
<dbReference type="GO" id="GO:0004674">
    <property type="term" value="F:protein serine/threonine kinase activity"/>
    <property type="evidence" value="ECO:0007669"/>
    <property type="project" value="UniProtKB-KW"/>
</dbReference>
<dbReference type="SUPFAM" id="SSF56112">
    <property type="entry name" value="Protein kinase-like (PK-like)"/>
    <property type="match status" value="1"/>
</dbReference>
<comment type="subcellular location">
    <subcellularLocation>
        <location evidence="2">Cell projection</location>
    </subcellularLocation>
    <subcellularLocation>
        <location evidence="1">Cytoplasm</location>
        <location evidence="1">Cytoskeleton</location>
    </subcellularLocation>
</comment>
<feature type="domain" description="Myosin motor" evidence="24">
    <location>
        <begin position="330"/>
        <end position="1034"/>
    </location>
</feature>
<dbReference type="GO" id="GO:0005737">
    <property type="term" value="C:cytoplasm"/>
    <property type="evidence" value="ECO:0007669"/>
    <property type="project" value="UniProtKB-ARBA"/>
</dbReference>
<dbReference type="GO" id="GO:0003779">
    <property type="term" value="F:actin binding"/>
    <property type="evidence" value="ECO:0007669"/>
    <property type="project" value="UniProtKB-KW"/>
</dbReference>